<evidence type="ECO:0000259" key="12">
    <source>
        <dbReference type="PROSITE" id="PS51186"/>
    </source>
</evidence>
<evidence type="ECO:0000256" key="7">
    <source>
        <dbReference type="ARBA" id="ARBA00022679"/>
    </source>
</evidence>
<evidence type="ECO:0000256" key="11">
    <source>
        <dbReference type="ARBA" id="ARBA00049524"/>
    </source>
</evidence>
<evidence type="ECO:0000313" key="14">
    <source>
        <dbReference type="Proteomes" id="UP001165121"/>
    </source>
</evidence>
<evidence type="ECO:0000256" key="8">
    <source>
        <dbReference type="ARBA" id="ARBA00023242"/>
    </source>
</evidence>
<dbReference type="Proteomes" id="UP001165121">
    <property type="component" value="Unassembled WGS sequence"/>
</dbReference>
<dbReference type="GO" id="GO:0005737">
    <property type="term" value="C:cytoplasm"/>
    <property type="evidence" value="ECO:0007669"/>
    <property type="project" value="UniProtKB-SubCell"/>
</dbReference>
<feature type="domain" description="N-acetyltransferase" evidence="12">
    <location>
        <begin position="70"/>
        <end position="227"/>
    </location>
</feature>
<gene>
    <name evidence="13" type="ORF">Pfra01_000242800</name>
</gene>
<protein>
    <recommendedName>
        <fullName evidence="5">N-alpha-acetyltransferase 40</fullName>
        <ecNumber evidence="4">2.3.1.257</ecNumber>
    </recommendedName>
</protein>
<comment type="catalytic activity">
    <reaction evidence="10">
        <text>N-terminal L-seryl-[histone H2A] + acetyl-CoA = N-terminal N(alpha)-acetyl-L-seryl-[histone H2A] + CoA + H(+)</text>
        <dbReference type="Rhea" id="RHEA:50600"/>
        <dbReference type="Rhea" id="RHEA-COMP:12742"/>
        <dbReference type="Rhea" id="RHEA-COMP:12744"/>
        <dbReference type="ChEBI" id="CHEBI:15378"/>
        <dbReference type="ChEBI" id="CHEBI:57287"/>
        <dbReference type="ChEBI" id="CHEBI:57288"/>
        <dbReference type="ChEBI" id="CHEBI:64738"/>
        <dbReference type="ChEBI" id="CHEBI:83690"/>
        <dbReference type="EC" id="2.3.1.257"/>
    </reaction>
</comment>
<dbReference type="Gene3D" id="3.40.630.30">
    <property type="match status" value="1"/>
</dbReference>
<dbReference type="CDD" id="cd04301">
    <property type="entry name" value="NAT_SF"/>
    <property type="match status" value="1"/>
</dbReference>
<dbReference type="PANTHER" id="PTHR20531">
    <property type="entry name" value="N-ALPHA-ACETYLTRANSFERASE 40"/>
    <property type="match status" value="1"/>
</dbReference>
<evidence type="ECO:0000313" key="13">
    <source>
        <dbReference type="EMBL" id="GMF20408.1"/>
    </source>
</evidence>
<keyword evidence="7" id="KW-0808">Transferase</keyword>
<organism evidence="13 14">
    <name type="scientific">Phytophthora fragariaefolia</name>
    <dbReference type="NCBI Taxonomy" id="1490495"/>
    <lineage>
        <taxon>Eukaryota</taxon>
        <taxon>Sar</taxon>
        <taxon>Stramenopiles</taxon>
        <taxon>Oomycota</taxon>
        <taxon>Peronosporomycetes</taxon>
        <taxon>Peronosporales</taxon>
        <taxon>Peronosporaceae</taxon>
        <taxon>Phytophthora</taxon>
    </lineage>
</organism>
<comment type="caution">
    <text evidence="13">The sequence shown here is derived from an EMBL/GenBank/DDBJ whole genome shotgun (WGS) entry which is preliminary data.</text>
</comment>
<evidence type="ECO:0000256" key="6">
    <source>
        <dbReference type="ARBA" id="ARBA00022490"/>
    </source>
</evidence>
<keyword evidence="9" id="KW-0012">Acyltransferase</keyword>
<evidence type="ECO:0000256" key="1">
    <source>
        <dbReference type="ARBA" id="ARBA00004123"/>
    </source>
</evidence>
<keyword evidence="8" id="KW-0539">Nucleus</keyword>
<dbReference type="PROSITE" id="PS51186">
    <property type="entry name" value="GNAT"/>
    <property type="match status" value="1"/>
</dbReference>
<comment type="subcellular location">
    <subcellularLocation>
        <location evidence="2">Cytoplasm</location>
    </subcellularLocation>
    <subcellularLocation>
        <location evidence="1">Nucleus</location>
    </subcellularLocation>
</comment>
<dbReference type="GO" id="GO:1990189">
    <property type="term" value="F:protein N-terminal-serine acetyltransferase activity"/>
    <property type="evidence" value="ECO:0007669"/>
    <property type="project" value="UniProtKB-EC"/>
</dbReference>
<dbReference type="AlphaFoldDB" id="A0A9W6TQV1"/>
<dbReference type="InterPro" id="IPR016181">
    <property type="entry name" value="Acyl_CoA_acyltransferase"/>
</dbReference>
<keyword evidence="6" id="KW-0963">Cytoplasm</keyword>
<dbReference type="PANTHER" id="PTHR20531:SF1">
    <property type="entry name" value="N-ALPHA-ACETYLTRANSFERASE 40"/>
    <property type="match status" value="1"/>
</dbReference>
<accession>A0A9W6TQV1</accession>
<sequence>MAKKKAKNKKSKRAAASLEAEAPAHPVLLVANAVVDVMADFQAFSHFARNGANVSIRGSRAEDLAESTREGVVALFEGNMKSLYQASNWGYDPEAKRKELFEDVARYLLVYDESLAATSEAVAPLVGFAHFRFVEDDGALVLYLYEVQLASAVQRQALGKFLMQLLLLVARKHGMELMVLTVFKSNTGAMKFYRERLGFEIDETSPSACGDDSQDYEILSKSVVPSK</sequence>
<evidence type="ECO:0000256" key="5">
    <source>
        <dbReference type="ARBA" id="ARBA00015043"/>
    </source>
</evidence>
<evidence type="ECO:0000256" key="4">
    <source>
        <dbReference type="ARBA" id="ARBA00012950"/>
    </source>
</evidence>
<comment type="catalytic activity">
    <reaction evidence="11">
        <text>N-terminal L-seryl-[histone H4] + acetyl-CoA = N-terminal N(alpha)-acetyl-L-seryl-[histone H4] + CoA + H(+)</text>
        <dbReference type="Rhea" id="RHEA:50596"/>
        <dbReference type="Rhea" id="RHEA-COMP:12740"/>
        <dbReference type="Rhea" id="RHEA-COMP:12743"/>
        <dbReference type="ChEBI" id="CHEBI:15378"/>
        <dbReference type="ChEBI" id="CHEBI:57287"/>
        <dbReference type="ChEBI" id="CHEBI:57288"/>
        <dbReference type="ChEBI" id="CHEBI:64738"/>
        <dbReference type="ChEBI" id="CHEBI:83690"/>
        <dbReference type="EC" id="2.3.1.257"/>
    </reaction>
</comment>
<dbReference type="InterPro" id="IPR000182">
    <property type="entry name" value="GNAT_dom"/>
</dbReference>
<evidence type="ECO:0000256" key="9">
    <source>
        <dbReference type="ARBA" id="ARBA00023315"/>
    </source>
</evidence>
<dbReference type="GO" id="GO:0005634">
    <property type="term" value="C:nucleus"/>
    <property type="evidence" value="ECO:0007669"/>
    <property type="project" value="UniProtKB-SubCell"/>
</dbReference>
<dbReference type="InterPro" id="IPR039949">
    <property type="entry name" value="NAA40"/>
</dbReference>
<dbReference type="SUPFAM" id="SSF55729">
    <property type="entry name" value="Acyl-CoA N-acyltransferases (Nat)"/>
    <property type="match status" value="1"/>
</dbReference>
<dbReference type="EMBL" id="BSXT01000195">
    <property type="protein sequence ID" value="GMF20408.1"/>
    <property type="molecule type" value="Genomic_DNA"/>
</dbReference>
<proteinExistence type="inferred from homology"/>
<keyword evidence="14" id="KW-1185">Reference proteome</keyword>
<reference evidence="13" key="1">
    <citation type="submission" date="2023-04" db="EMBL/GenBank/DDBJ databases">
        <title>Phytophthora fragariaefolia NBRC 109709.</title>
        <authorList>
            <person name="Ichikawa N."/>
            <person name="Sato H."/>
            <person name="Tonouchi N."/>
        </authorList>
    </citation>
    <scope>NUCLEOTIDE SEQUENCE</scope>
    <source>
        <strain evidence="13">NBRC 109709</strain>
    </source>
</reference>
<dbReference type="EC" id="2.3.1.257" evidence="4"/>
<dbReference type="OrthoDB" id="424551at2759"/>
<dbReference type="Pfam" id="PF00583">
    <property type="entry name" value="Acetyltransf_1"/>
    <property type="match status" value="1"/>
</dbReference>
<name>A0A9W6TQV1_9STRA</name>
<evidence type="ECO:0000256" key="2">
    <source>
        <dbReference type="ARBA" id="ARBA00004496"/>
    </source>
</evidence>
<dbReference type="GO" id="GO:0043998">
    <property type="term" value="F:histone H2A acetyltransferase activity"/>
    <property type="evidence" value="ECO:0007669"/>
    <property type="project" value="InterPro"/>
</dbReference>
<dbReference type="GO" id="GO:0010485">
    <property type="term" value="F:histone H4 acetyltransferase activity"/>
    <property type="evidence" value="ECO:0007669"/>
    <property type="project" value="InterPro"/>
</dbReference>
<comment type="similarity">
    <text evidence="3">Belongs to the acetyltransferase family. NAA40 subfamily.</text>
</comment>
<evidence type="ECO:0000256" key="10">
    <source>
        <dbReference type="ARBA" id="ARBA00047821"/>
    </source>
</evidence>
<evidence type="ECO:0000256" key="3">
    <source>
        <dbReference type="ARBA" id="ARBA00008870"/>
    </source>
</evidence>